<feature type="region of interest" description="Disordered" evidence="1">
    <location>
        <begin position="251"/>
        <end position="352"/>
    </location>
</feature>
<dbReference type="RefSeq" id="WP_133108998.1">
    <property type="nucleotide sequence ID" value="NZ_SMNA01000009.1"/>
</dbReference>
<organism evidence="2 3">
    <name type="scientific">Occultella glacieicola</name>
    <dbReference type="NCBI Taxonomy" id="2518684"/>
    <lineage>
        <taxon>Bacteria</taxon>
        <taxon>Bacillati</taxon>
        <taxon>Actinomycetota</taxon>
        <taxon>Actinomycetes</taxon>
        <taxon>Micrococcales</taxon>
        <taxon>Ruaniaceae</taxon>
        <taxon>Occultella</taxon>
    </lineage>
</organism>
<evidence type="ECO:0000313" key="2">
    <source>
        <dbReference type="EMBL" id="TDE90284.1"/>
    </source>
</evidence>
<dbReference type="Proteomes" id="UP000504882">
    <property type="component" value="Unassembled WGS sequence"/>
</dbReference>
<gene>
    <name evidence="2" type="ORF">EXU48_17560</name>
</gene>
<proteinExistence type="predicted"/>
<accession>A0ABY2E0P6</accession>
<protein>
    <submittedName>
        <fullName evidence="2">Uncharacterized protein</fullName>
    </submittedName>
</protein>
<keyword evidence="3" id="KW-1185">Reference proteome</keyword>
<feature type="compositionally biased region" description="Basic and acidic residues" evidence="1">
    <location>
        <begin position="1"/>
        <end position="19"/>
    </location>
</feature>
<feature type="region of interest" description="Disordered" evidence="1">
    <location>
        <begin position="1"/>
        <end position="32"/>
    </location>
</feature>
<name>A0ABY2E0P6_9MICO</name>
<feature type="compositionally biased region" description="Basic and acidic residues" evidence="1">
    <location>
        <begin position="256"/>
        <end position="290"/>
    </location>
</feature>
<reference evidence="2 3" key="1">
    <citation type="submission" date="2019-03" db="EMBL/GenBank/DDBJ databases">
        <title>Genomic features of bacteria from cold environments.</title>
        <authorList>
            <person name="Shen L."/>
        </authorList>
    </citation>
    <scope>NUCLEOTIDE SEQUENCE [LARGE SCALE GENOMIC DNA]</scope>
    <source>
        <strain evidence="3">T3246-1</strain>
    </source>
</reference>
<evidence type="ECO:0000256" key="1">
    <source>
        <dbReference type="SAM" id="MobiDB-lite"/>
    </source>
</evidence>
<feature type="compositionally biased region" description="Acidic residues" evidence="1">
    <location>
        <begin position="309"/>
        <end position="335"/>
    </location>
</feature>
<dbReference type="EMBL" id="SMNA01000009">
    <property type="protein sequence ID" value="TDE90284.1"/>
    <property type="molecule type" value="Genomic_DNA"/>
</dbReference>
<sequence>MRSADRRLDSRPPQRERIPAPEIDEDVVPKDLDPAARQRLRTLSKENSDEVARHLVMAGRLVDDQPEAAYEHAQAALRRAGRVDIVREAVALTAYATGRYAEALRELRTVRRLSGLDAHRAIEADCERGLGRPERALALAAAEPSPEMTISDRVELAIVASGARLDLGESEAALLALDSPVTAVVTDGELKQRLDEARVGVLRALGRDEEADTLAATLPTPDEAEPEDDGVEFAEVPYSTAELEAMAVQVAEQEEAAERARAARAQERLDEADARDGAGDADVDADRDGEPEPDADPEPVPTDGSGLEMDGEPDPEPVDGAEVGMDAEPDPEPVEDPAAPAEGSNGGPEDEK</sequence>
<evidence type="ECO:0000313" key="3">
    <source>
        <dbReference type="Proteomes" id="UP000504882"/>
    </source>
</evidence>
<comment type="caution">
    <text evidence="2">The sequence shown here is derived from an EMBL/GenBank/DDBJ whole genome shotgun (WGS) entry which is preliminary data.</text>
</comment>